<evidence type="ECO:0000256" key="15">
    <source>
        <dbReference type="RuleBase" id="RU363016"/>
    </source>
</evidence>
<dbReference type="InterPro" id="IPR033454">
    <property type="entry name" value="RecG_wedge"/>
</dbReference>
<dbReference type="CDD" id="cd17992">
    <property type="entry name" value="DEXHc_RecG"/>
    <property type="match status" value="1"/>
</dbReference>
<dbReference type="GO" id="GO:0006310">
    <property type="term" value="P:DNA recombination"/>
    <property type="evidence" value="ECO:0007669"/>
    <property type="project" value="UniProtKB-UniRule"/>
</dbReference>
<comment type="function">
    <text evidence="15">Plays a critical role in recombination and DNA repair. Helps process Holliday junction intermediates to mature products by catalyzing branch migration. Has replication fork regression activity, unwinds stalled or blocked replication forks to make a HJ that can be resolved. Has a DNA unwinding activity characteristic of a DNA helicase with 3'-5' polarity.</text>
</comment>
<dbReference type="GO" id="GO:0003677">
    <property type="term" value="F:DNA binding"/>
    <property type="evidence" value="ECO:0007669"/>
    <property type="project" value="UniProtKB-KW"/>
</dbReference>
<reference evidence="19" key="1">
    <citation type="submission" date="2017-09" db="EMBL/GenBank/DDBJ databases">
        <title>Depth-based differentiation of microbial function through sediment-hosted aquifers and enrichment of novel symbionts in the deep terrestrial subsurface.</title>
        <authorList>
            <person name="Probst A.J."/>
            <person name="Ladd B."/>
            <person name="Jarett J.K."/>
            <person name="Geller-Mcgrath D.E."/>
            <person name="Sieber C.M.K."/>
            <person name="Emerson J.B."/>
            <person name="Anantharaman K."/>
            <person name="Thomas B.C."/>
            <person name="Malmstrom R."/>
            <person name="Stieglmeier M."/>
            <person name="Klingl A."/>
            <person name="Woyke T."/>
            <person name="Ryan C.M."/>
            <person name="Banfield J.F."/>
        </authorList>
    </citation>
    <scope>NUCLEOTIDE SEQUENCE [LARGE SCALE GENOMIC DNA]</scope>
</reference>
<proteinExistence type="inferred from homology"/>
<dbReference type="PROSITE" id="PS51194">
    <property type="entry name" value="HELICASE_CTER"/>
    <property type="match status" value="1"/>
</dbReference>
<dbReference type="SMART" id="SM00490">
    <property type="entry name" value="HELICc"/>
    <property type="match status" value="1"/>
</dbReference>
<comment type="caution">
    <text evidence="18">The sequence shown here is derived from an EMBL/GenBank/DDBJ whole genome shotgun (WGS) entry which is preliminary data.</text>
</comment>
<evidence type="ECO:0000256" key="10">
    <source>
        <dbReference type="ARBA" id="ARBA00023204"/>
    </source>
</evidence>
<dbReference type="Pfam" id="PF00271">
    <property type="entry name" value="Helicase_C"/>
    <property type="match status" value="1"/>
</dbReference>
<dbReference type="InterPro" id="IPR014001">
    <property type="entry name" value="Helicase_ATP-bd"/>
</dbReference>
<dbReference type="SUPFAM" id="SSF50249">
    <property type="entry name" value="Nucleic acid-binding proteins"/>
    <property type="match status" value="1"/>
</dbReference>
<dbReference type="InterPro" id="IPR001650">
    <property type="entry name" value="Helicase_C-like"/>
</dbReference>
<evidence type="ECO:0000256" key="5">
    <source>
        <dbReference type="ARBA" id="ARBA00022801"/>
    </source>
</evidence>
<dbReference type="Pfam" id="PF00270">
    <property type="entry name" value="DEAD"/>
    <property type="match status" value="1"/>
</dbReference>
<evidence type="ECO:0000256" key="12">
    <source>
        <dbReference type="ARBA" id="ARBA00034617"/>
    </source>
</evidence>
<evidence type="ECO:0000313" key="18">
    <source>
        <dbReference type="EMBL" id="PIR76783.1"/>
    </source>
</evidence>
<comment type="catalytic activity">
    <reaction evidence="14 15">
        <text>ATP + H2O = ADP + phosphate + H(+)</text>
        <dbReference type="Rhea" id="RHEA:13065"/>
        <dbReference type="ChEBI" id="CHEBI:15377"/>
        <dbReference type="ChEBI" id="CHEBI:15378"/>
        <dbReference type="ChEBI" id="CHEBI:30616"/>
        <dbReference type="ChEBI" id="CHEBI:43474"/>
        <dbReference type="ChEBI" id="CHEBI:456216"/>
        <dbReference type="EC" id="5.6.2.4"/>
    </reaction>
</comment>
<feature type="domain" description="Helicase ATP-binding" evidence="16">
    <location>
        <begin position="282"/>
        <end position="457"/>
    </location>
</feature>
<evidence type="ECO:0000256" key="1">
    <source>
        <dbReference type="ARBA" id="ARBA00007504"/>
    </source>
</evidence>
<dbReference type="GO" id="GO:0006281">
    <property type="term" value="P:DNA repair"/>
    <property type="evidence" value="ECO:0007669"/>
    <property type="project" value="UniProtKB-UniRule"/>
</dbReference>
<keyword evidence="8" id="KW-0238">DNA-binding</keyword>
<evidence type="ECO:0000256" key="14">
    <source>
        <dbReference type="ARBA" id="ARBA00048988"/>
    </source>
</evidence>
<keyword evidence="11" id="KW-0413">Isomerase</keyword>
<dbReference type="Gene3D" id="2.40.50.140">
    <property type="entry name" value="Nucleic acid-binding proteins"/>
    <property type="match status" value="1"/>
</dbReference>
<keyword evidence="3 15" id="KW-0547">Nucleotide-binding</keyword>
<dbReference type="PANTHER" id="PTHR47964:SF1">
    <property type="entry name" value="ATP-DEPENDENT DNA HELICASE HOMOLOG RECG, CHLOROPLASTIC"/>
    <property type="match status" value="1"/>
</dbReference>
<dbReference type="NCBIfam" id="TIGR00643">
    <property type="entry name" value="recG"/>
    <property type="match status" value="1"/>
</dbReference>
<dbReference type="GO" id="GO:0005524">
    <property type="term" value="F:ATP binding"/>
    <property type="evidence" value="ECO:0007669"/>
    <property type="project" value="UniProtKB-KW"/>
</dbReference>
<name>A0A2H0TXA7_9BACT</name>
<feature type="domain" description="Helicase C-terminal" evidence="17">
    <location>
        <begin position="476"/>
        <end position="641"/>
    </location>
</feature>
<comment type="similarity">
    <text evidence="1 15">Belongs to the helicase family. RecG subfamily.</text>
</comment>
<evidence type="ECO:0000256" key="7">
    <source>
        <dbReference type="ARBA" id="ARBA00022840"/>
    </source>
</evidence>
<dbReference type="InterPro" id="IPR004609">
    <property type="entry name" value="ATP-dep_DNA_helicase_RecG"/>
</dbReference>
<dbReference type="EMBL" id="PFBY01000003">
    <property type="protein sequence ID" value="PIR76783.1"/>
    <property type="molecule type" value="Genomic_DNA"/>
</dbReference>
<keyword evidence="9 15" id="KW-0233">DNA recombination</keyword>
<keyword evidence="7 15" id="KW-0067">ATP-binding</keyword>
<dbReference type="PROSITE" id="PS51192">
    <property type="entry name" value="HELICASE_ATP_BIND_1"/>
    <property type="match status" value="1"/>
</dbReference>
<dbReference type="GO" id="GO:0043138">
    <property type="term" value="F:3'-5' DNA helicase activity"/>
    <property type="evidence" value="ECO:0007669"/>
    <property type="project" value="UniProtKB-EC"/>
</dbReference>
<evidence type="ECO:0000256" key="11">
    <source>
        <dbReference type="ARBA" id="ARBA00023235"/>
    </source>
</evidence>
<dbReference type="InterPro" id="IPR045562">
    <property type="entry name" value="RecG_dom3_C"/>
</dbReference>
<keyword evidence="4 15" id="KW-0227">DNA damage</keyword>
<dbReference type="GO" id="GO:0016887">
    <property type="term" value="F:ATP hydrolysis activity"/>
    <property type="evidence" value="ECO:0007669"/>
    <property type="project" value="RHEA"/>
</dbReference>
<dbReference type="Proteomes" id="UP000231530">
    <property type="component" value="Unassembled WGS sequence"/>
</dbReference>
<keyword evidence="6 15" id="KW-0347">Helicase</keyword>
<evidence type="ECO:0000259" key="16">
    <source>
        <dbReference type="PROSITE" id="PS51192"/>
    </source>
</evidence>
<organism evidence="18 19">
    <name type="scientific">Candidatus Magasanikbacteria bacterium CG10_big_fil_rev_8_21_14_0_10_42_10</name>
    <dbReference type="NCBI Taxonomy" id="1974649"/>
    <lineage>
        <taxon>Bacteria</taxon>
        <taxon>Candidatus Magasanikiibacteriota</taxon>
    </lineage>
</organism>
<evidence type="ECO:0000256" key="3">
    <source>
        <dbReference type="ARBA" id="ARBA00022741"/>
    </source>
</evidence>
<keyword evidence="5 15" id="KW-0378">Hydrolase</keyword>
<dbReference type="InterPro" id="IPR012340">
    <property type="entry name" value="NA-bd_OB-fold"/>
</dbReference>
<dbReference type="NCBIfam" id="NF008165">
    <property type="entry name" value="PRK10917.1-3"/>
    <property type="match status" value="1"/>
</dbReference>
<evidence type="ECO:0000256" key="6">
    <source>
        <dbReference type="ARBA" id="ARBA00022806"/>
    </source>
</evidence>
<evidence type="ECO:0000313" key="19">
    <source>
        <dbReference type="Proteomes" id="UP000231530"/>
    </source>
</evidence>
<sequence>MHLDTHIIHLNKVGEAFEKRLLRLGIKTAQDLLFHFPFRYEDFSEVAGISQLRDGQETTVQGTIELIANKRSPRKRTMITEAVISDGHAQMRVVWFGQPFIAKSLHVGDHVFLSGKVKDDMFGLQMVGPSYEKIKETPPNLPLAGEEPLHTARIVPMYPLTNGLTQKQIRMLIKQVLPVAKELKEWLPEDIQDQVDVMPLHEALAHIHFPEDMDSLRHAERRLKFDELFLLQLRAEMIRQEVKRETASGILFAEDTIKTFVDGLPFALTKAQKIAAWEILKDIEKTEPMNRLLEGDVGSGKTVVAAMATLDAIKSGFQVAIMAPTEILAKQHFQSFQKLLPEEKILLVTSSEIGNWKLEIDASSKKKRRDTALAYMKSGDAQIVIGTHALLTADVLFKKLGLVVVDEQHRFGVEQRKTIRAKSGDNNTMPHFLSMTATPIPRSFALTLYGDLDLSIINEMPVGRKPVETTLIEPKKREQAYGFIREQIKLGRQVFVICPLIEEKEEQATSGSEKKSVLAEYEKLSTQIFPDLQVSYIHGKMKSIEKDDVMKQFASGDIDILVSTSVVEVGVNIPNASVMMIEGAENFGLAQLHQFRGRVGRSEYQSYCFLFTDSDSRRVAERLSFFSKTTDGFKVAEYDLEMRGPGEVYGKMQSGMNELKFATMQDGELIKLARDVARGIDFEKYRSLKEKVEEWERGIHLE</sequence>
<keyword evidence="10 15" id="KW-0234">DNA repair</keyword>
<evidence type="ECO:0000256" key="9">
    <source>
        <dbReference type="ARBA" id="ARBA00023172"/>
    </source>
</evidence>
<protein>
    <recommendedName>
        <fullName evidence="2 15">ATP-dependent DNA helicase RecG</fullName>
        <ecNumber evidence="13 15">5.6.2.4</ecNumber>
    </recommendedName>
</protein>
<evidence type="ECO:0000259" key="17">
    <source>
        <dbReference type="PROSITE" id="PS51194"/>
    </source>
</evidence>
<dbReference type="Pfam" id="PF19833">
    <property type="entry name" value="RecG_dom3_C"/>
    <property type="match status" value="1"/>
</dbReference>
<dbReference type="InterPro" id="IPR047112">
    <property type="entry name" value="RecG/Mfd"/>
</dbReference>
<dbReference type="InterPro" id="IPR011545">
    <property type="entry name" value="DEAD/DEAH_box_helicase_dom"/>
</dbReference>
<dbReference type="Pfam" id="PF17191">
    <property type="entry name" value="RecG_wedge"/>
    <property type="match status" value="1"/>
</dbReference>
<dbReference type="SUPFAM" id="SSF52540">
    <property type="entry name" value="P-loop containing nucleoside triphosphate hydrolases"/>
    <property type="match status" value="2"/>
</dbReference>
<dbReference type="AlphaFoldDB" id="A0A2H0TXA7"/>
<accession>A0A2H0TXA7</accession>
<evidence type="ECO:0000256" key="4">
    <source>
        <dbReference type="ARBA" id="ARBA00022763"/>
    </source>
</evidence>
<comment type="catalytic activity">
    <reaction evidence="12 15">
        <text>Couples ATP hydrolysis with the unwinding of duplex DNA by translocating in the 3'-5' direction.</text>
        <dbReference type="EC" id="5.6.2.4"/>
    </reaction>
</comment>
<evidence type="ECO:0000256" key="2">
    <source>
        <dbReference type="ARBA" id="ARBA00017846"/>
    </source>
</evidence>
<evidence type="ECO:0000256" key="13">
    <source>
        <dbReference type="ARBA" id="ARBA00034808"/>
    </source>
</evidence>
<dbReference type="Gene3D" id="3.40.50.300">
    <property type="entry name" value="P-loop containing nucleotide triphosphate hydrolases"/>
    <property type="match status" value="2"/>
</dbReference>
<evidence type="ECO:0000256" key="8">
    <source>
        <dbReference type="ARBA" id="ARBA00023125"/>
    </source>
</evidence>
<dbReference type="PANTHER" id="PTHR47964">
    <property type="entry name" value="ATP-DEPENDENT DNA HELICASE HOMOLOG RECG, CHLOROPLASTIC"/>
    <property type="match status" value="1"/>
</dbReference>
<gene>
    <name evidence="18" type="ORF">COU32_00195</name>
</gene>
<dbReference type="InterPro" id="IPR027417">
    <property type="entry name" value="P-loop_NTPase"/>
</dbReference>
<dbReference type="NCBIfam" id="NF008168">
    <property type="entry name" value="PRK10917.2-2"/>
    <property type="match status" value="1"/>
</dbReference>
<dbReference type="EC" id="5.6.2.4" evidence="13 15"/>
<dbReference type="CDD" id="cd04488">
    <property type="entry name" value="RecG_wedge_OBF"/>
    <property type="match status" value="1"/>
</dbReference>
<dbReference type="SMART" id="SM00487">
    <property type="entry name" value="DEXDc"/>
    <property type="match status" value="1"/>
</dbReference>